<feature type="transmembrane region" description="Helical" evidence="7">
    <location>
        <begin position="34"/>
        <end position="51"/>
    </location>
</feature>
<dbReference type="NCBIfam" id="NF007790">
    <property type="entry name" value="PRK10484.1"/>
    <property type="match status" value="1"/>
</dbReference>
<evidence type="ECO:0000256" key="3">
    <source>
        <dbReference type="ARBA" id="ARBA00022692"/>
    </source>
</evidence>
<feature type="transmembrane region" description="Helical" evidence="7">
    <location>
        <begin position="504"/>
        <end position="524"/>
    </location>
</feature>
<evidence type="ECO:0000256" key="4">
    <source>
        <dbReference type="ARBA" id="ARBA00022989"/>
    </source>
</evidence>
<dbReference type="PANTHER" id="PTHR11819">
    <property type="entry name" value="SOLUTE CARRIER FAMILY 5"/>
    <property type="match status" value="1"/>
</dbReference>
<feature type="transmembrane region" description="Helical" evidence="7">
    <location>
        <begin position="117"/>
        <end position="140"/>
    </location>
</feature>
<dbReference type="Proteomes" id="UP000618952">
    <property type="component" value="Unassembled WGS sequence"/>
</dbReference>
<dbReference type="Pfam" id="PF00474">
    <property type="entry name" value="SSF"/>
    <property type="match status" value="1"/>
</dbReference>
<dbReference type="PROSITE" id="PS00456">
    <property type="entry name" value="NA_SOLUT_SYMP_1"/>
    <property type="match status" value="1"/>
</dbReference>
<comment type="similarity">
    <text evidence="2 6">Belongs to the sodium:solute symporter (SSF) (TC 2.A.21) family.</text>
</comment>
<feature type="transmembrane region" description="Helical" evidence="7">
    <location>
        <begin position="461"/>
        <end position="483"/>
    </location>
</feature>
<reference evidence="8 9" key="1">
    <citation type="submission" date="2020-08" db="EMBL/GenBank/DDBJ databases">
        <title>Arenibacter gaetbuli sp. nov., isolated from a sand dune.</title>
        <authorList>
            <person name="Park S."/>
            <person name="Yoon J.-H."/>
        </authorList>
    </citation>
    <scope>NUCLEOTIDE SEQUENCE [LARGE SCALE GENOMIC DNA]</scope>
    <source>
        <strain evidence="8 9">BSSL-BM3</strain>
    </source>
</reference>
<feature type="transmembrane region" description="Helical" evidence="7">
    <location>
        <begin position="325"/>
        <end position="356"/>
    </location>
</feature>
<feature type="transmembrane region" description="Helical" evidence="7">
    <location>
        <begin position="190"/>
        <end position="210"/>
    </location>
</feature>
<feature type="transmembrane region" description="Helical" evidence="7">
    <location>
        <begin position="403"/>
        <end position="426"/>
    </location>
</feature>
<dbReference type="EMBL" id="JACLHY010000008">
    <property type="protein sequence ID" value="MBC8768353.1"/>
    <property type="molecule type" value="Genomic_DNA"/>
</dbReference>
<evidence type="ECO:0000313" key="9">
    <source>
        <dbReference type="Proteomes" id="UP000618952"/>
    </source>
</evidence>
<dbReference type="CDD" id="cd10328">
    <property type="entry name" value="SLC5sbd_YidK"/>
    <property type="match status" value="1"/>
</dbReference>
<comment type="subcellular location">
    <subcellularLocation>
        <location evidence="1">Membrane</location>
        <topology evidence="1">Multi-pass membrane protein</topology>
    </subcellularLocation>
</comment>
<dbReference type="NCBIfam" id="TIGR00813">
    <property type="entry name" value="sss"/>
    <property type="match status" value="1"/>
</dbReference>
<feature type="transmembrane region" description="Helical" evidence="7">
    <location>
        <begin position="239"/>
        <end position="258"/>
    </location>
</feature>
<protein>
    <submittedName>
        <fullName evidence="8">Solute:sodium symporter family transporter</fullName>
    </submittedName>
</protein>
<name>A0ABR7QMD3_9FLAO</name>
<keyword evidence="9" id="KW-1185">Reference proteome</keyword>
<comment type="caution">
    <text evidence="8">The sequence shown here is derived from an EMBL/GenBank/DDBJ whole genome shotgun (WGS) entry which is preliminary data.</text>
</comment>
<feature type="transmembrane region" description="Helical" evidence="7">
    <location>
        <begin position="377"/>
        <end position="397"/>
    </location>
</feature>
<feature type="transmembrane region" description="Helical" evidence="7">
    <location>
        <begin position="438"/>
        <end position="455"/>
    </location>
</feature>
<feature type="transmembrane region" description="Helical" evidence="7">
    <location>
        <begin position="279"/>
        <end position="305"/>
    </location>
</feature>
<keyword evidence="4 7" id="KW-1133">Transmembrane helix</keyword>
<dbReference type="InterPro" id="IPR038377">
    <property type="entry name" value="Na/Glc_symporter_sf"/>
</dbReference>
<dbReference type="PROSITE" id="PS50283">
    <property type="entry name" value="NA_SOLUT_SYMP_3"/>
    <property type="match status" value="1"/>
</dbReference>
<evidence type="ECO:0000256" key="7">
    <source>
        <dbReference type="SAM" id="Phobius"/>
    </source>
</evidence>
<organism evidence="8 9">
    <name type="scientific">Arenibacter arenosicollis</name>
    <dbReference type="NCBI Taxonomy" id="2762274"/>
    <lineage>
        <taxon>Bacteria</taxon>
        <taxon>Pseudomonadati</taxon>
        <taxon>Bacteroidota</taxon>
        <taxon>Flavobacteriia</taxon>
        <taxon>Flavobacteriales</taxon>
        <taxon>Flavobacteriaceae</taxon>
        <taxon>Arenibacter</taxon>
    </lineage>
</organism>
<evidence type="ECO:0000313" key="8">
    <source>
        <dbReference type="EMBL" id="MBC8768353.1"/>
    </source>
</evidence>
<dbReference type="Gene3D" id="1.20.1730.10">
    <property type="entry name" value="Sodium/glucose cotransporter"/>
    <property type="match status" value="1"/>
</dbReference>
<sequence>MIILTSFLIFTGGVAFFTWYSLRKTNLTSSDGYFLGGRSLTGIVIAGSMLLTNISSEHLIGMNGNSYVNGFIVIAWEVTSSIALVIAAIFFVPKYLKMGLTTIPQFLESRFDGLTRTMVAAILIFSFVVTLLPIVLYSGAIGIESLFGVSEALGVSKSEGLWITVVIIGVIGSIYAIFGGLKAVAYSDTINGFGLLLGGLLIPILALMAIGDNNIWDGLVKVYDYAPEKFNVVGARDSVLPFEVLFTGLIINQLYFWGMNQTIIQRALGAKNLKEAQKGLLITGLFKILIPLIIVLPGVICYYYFQDTYFDQQDTVYPQLVKKVLPVWLIGFFAAVIMGAVLSTFNSVLNSVATLFSMDIYKKHIAKNVSDTKLVKIGKVTSAILAVMAIFAAPMVANASDGLYQLLQELNGIFFIPIASILLAGFFMKKVSAMGAKVALIFGLSFYIFMTWGYTSHGIHFVHLWGIEFLLNVAIMYSVSYFYPNNNKYEITDVGAVNLTTWKYTIPMSIGLCAVTILIYVLLWNNQ</sequence>
<evidence type="ECO:0000256" key="6">
    <source>
        <dbReference type="RuleBase" id="RU362091"/>
    </source>
</evidence>
<gene>
    <name evidence="8" type="ORF">H4O18_10140</name>
</gene>
<accession>A0ABR7QMD3</accession>
<feature type="transmembrane region" description="Helical" evidence="7">
    <location>
        <begin position="160"/>
        <end position="178"/>
    </location>
</feature>
<dbReference type="InterPro" id="IPR001734">
    <property type="entry name" value="Na/solute_symporter"/>
</dbReference>
<dbReference type="PANTHER" id="PTHR11819:SF195">
    <property type="entry name" value="SODIUM_GLUCOSE COTRANSPORTER 4"/>
    <property type="match status" value="1"/>
</dbReference>
<feature type="transmembrane region" description="Helical" evidence="7">
    <location>
        <begin position="71"/>
        <end position="96"/>
    </location>
</feature>
<feature type="transmembrane region" description="Helical" evidence="7">
    <location>
        <begin position="6"/>
        <end position="22"/>
    </location>
</feature>
<evidence type="ECO:0000256" key="5">
    <source>
        <dbReference type="ARBA" id="ARBA00023136"/>
    </source>
</evidence>
<keyword evidence="5 7" id="KW-0472">Membrane</keyword>
<evidence type="ECO:0000256" key="2">
    <source>
        <dbReference type="ARBA" id="ARBA00006434"/>
    </source>
</evidence>
<evidence type="ECO:0000256" key="1">
    <source>
        <dbReference type="ARBA" id="ARBA00004141"/>
    </source>
</evidence>
<dbReference type="InterPro" id="IPR018212">
    <property type="entry name" value="Na/solute_symporter_CS"/>
</dbReference>
<proteinExistence type="inferred from homology"/>
<keyword evidence="3 7" id="KW-0812">Transmembrane</keyword>